<gene>
    <name evidence="2" type="ORF">BS101_04980</name>
</gene>
<protein>
    <recommendedName>
        <fullName evidence="4">ABC transporter permease</fullName>
    </recommendedName>
</protein>
<evidence type="ECO:0000313" key="3">
    <source>
        <dbReference type="Proteomes" id="UP000184604"/>
    </source>
</evidence>
<feature type="transmembrane region" description="Helical" evidence="1">
    <location>
        <begin position="145"/>
        <end position="168"/>
    </location>
</feature>
<dbReference type="OrthoDB" id="9789229at2"/>
<feature type="transmembrane region" description="Helical" evidence="1">
    <location>
        <begin position="74"/>
        <end position="94"/>
    </location>
</feature>
<proteinExistence type="predicted"/>
<reference evidence="2 3" key="1">
    <citation type="submission" date="2016-12" db="EMBL/GenBank/DDBJ databases">
        <title>Complete genome sequence of Clostridium kluyveri JZZ isolated from the pit mud of a Chinese flavor liquor-making factory.</title>
        <authorList>
            <person name="Wang Y."/>
        </authorList>
    </citation>
    <scope>NUCLEOTIDE SEQUENCE [LARGE SCALE GENOMIC DNA]</scope>
    <source>
        <strain evidence="2 3">JZZ</strain>
    </source>
</reference>
<keyword evidence="1" id="KW-1133">Transmembrane helix</keyword>
<dbReference type="AlphaFoldDB" id="A0A1L5F589"/>
<evidence type="ECO:0008006" key="4">
    <source>
        <dbReference type="Google" id="ProtNLM"/>
    </source>
</evidence>
<dbReference type="Pfam" id="PF06541">
    <property type="entry name" value="ABC_trans_CmpB"/>
    <property type="match status" value="1"/>
</dbReference>
<feature type="transmembrane region" description="Helical" evidence="1">
    <location>
        <begin position="115"/>
        <end position="139"/>
    </location>
</feature>
<sequence length="270" mass="31391">MRDLTILGFLFYDIVLYIAIYGFLGWCLEVVYATVNTGRFINRGFLNGPVCPIYGFGAVIIIICLAPFKNNLFLLFIGSVFITSLLEYITGLILEKVFYNKWWDYSHMPFNIKGYICLKFSLAWGIACIFLVRIVHPVISGIINLIPYILVQICAVIIIILFIIDLIASINTILKLNITLQKIQEIGIKIREKSDELGEDILEEALEFKKKYENFSKETIELKKRYINLIKKNRFYTRLIKAFPHVKSNKYFDSLEILKKNVIYKGRNKK</sequence>
<feature type="transmembrane region" description="Helical" evidence="1">
    <location>
        <begin position="44"/>
        <end position="68"/>
    </location>
</feature>
<organism evidence="2 3">
    <name type="scientific">Clostridium kluyveri</name>
    <dbReference type="NCBI Taxonomy" id="1534"/>
    <lineage>
        <taxon>Bacteria</taxon>
        <taxon>Bacillati</taxon>
        <taxon>Bacillota</taxon>
        <taxon>Clostridia</taxon>
        <taxon>Eubacteriales</taxon>
        <taxon>Clostridiaceae</taxon>
        <taxon>Clostridium</taxon>
    </lineage>
</organism>
<dbReference type="InterPro" id="IPR010540">
    <property type="entry name" value="CmpB_TMEM229"/>
</dbReference>
<name>A0A1L5F589_CLOKL</name>
<keyword evidence="1" id="KW-0812">Transmembrane</keyword>
<feature type="transmembrane region" description="Helical" evidence="1">
    <location>
        <begin position="6"/>
        <end position="32"/>
    </location>
</feature>
<dbReference type="Proteomes" id="UP000184604">
    <property type="component" value="Chromosome"/>
</dbReference>
<keyword evidence="1" id="KW-0472">Membrane</keyword>
<dbReference type="EMBL" id="CP018335">
    <property type="protein sequence ID" value="APM38137.1"/>
    <property type="molecule type" value="Genomic_DNA"/>
</dbReference>
<dbReference type="RefSeq" id="WP_073537826.1">
    <property type="nucleotide sequence ID" value="NZ_CP018335.1"/>
</dbReference>
<evidence type="ECO:0000256" key="1">
    <source>
        <dbReference type="SAM" id="Phobius"/>
    </source>
</evidence>
<accession>A0A1L5F589</accession>
<evidence type="ECO:0000313" key="2">
    <source>
        <dbReference type="EMBL" id="APM38137.1"/>
    </source>
</evidence>